<evidence type="ECO:0000313" key="7">
    <source>
        <dbReference type="EMBL" id="SUA68396.1"/>
    </source>
</evidence>
<keyword evidence="4" id="KW-0012">Acyltransferase</keyword>
<dbReference type="SUPFAM" id="SSF55729">
    <property type="entry name" value="Acyl-CoA N-acyltransferases (Nat)"/>
    <property type="match status" value="1"/>
</dbReference>
<dbReference type="GO" id="GO:0003677">
    <property type="term" value="F:DNA binding"/>
    <property type="evidence" value="ECO:0007669"/>
    <property type="project" value="InterPro"/>
</dbReference>
<dbReference type="Proteomes" id="UP000254400">
    <property type="component" value="Unassembled WGS sequence"/>
</dbReference>
<dbReference type="Gene3D" id="1.10.260.40">
    <property type="entry name" value="lambda repressor-like DNA-binding domains"/>
    <property type="match status" value="1"/>
</dbReference>
<reference evidence="7 8" key="1">
    <citation type="submission" date="2018-06" db="EMBL/GenBank/DDBJ databases">
        <authorList>
            <consortium name="Pathogen Informatics"/>
            <person name="Doyle S."/>
        </authorList>
    </citation>
    <scope>NUCLEOTIDE SEQUENCE [LARGE SCALE GENOMIC DNA]</scope>
    <source>
        <strain evidence="7 8">NCTC10343</strain>
    </source>
</reference>
<dbReference type="InterPro" id="IPR016181">
    <property type="entry name" value="Acyl_CoA_acyltransferase"/>
</dbReference>
<gene>
    <name evidence="7" type="ORF">NCTC10343_01661</name>
</gene>
<dbReference type="Pfam" id="PF00583">
    <property type="entry name" value="Acetyltransf_1"/>
    <property type="match status" value="1"/>
</dbReference>
<comment type="catalytic activity">
    <reaction evidence="5">
        <text>glycyl-tRNA(Gly) + acetyl-CoA = N-acetylglycyl-tRNA(Gly) + CoA + H(+)</text>
        <dbReference type="Rhea" id="RHEA:81867"/>
        <dbReference type="Rhea" id="RHEA-COMP:9683"/>
        <dbReference type="Rhea" id="RHEA-COMP:19766"/>
        <dbReference type="ChEBI" id="CHEBI:15378"/>
        <dbReference type="ChEBI" id="CHEBI:57287"/>
        <dbReference type="ChEBI" id="CHEBI:57288"/>
        <dbReference type="ChEBI" id="CHEBI:78522"/>
        <dbReference type="ChEBI" id="CHEBI:232036"/>
    </reaction>
</comment>
<keyword evidence="3" id="KW-0808">Transferase</keyword>
<keyword evidence="2" id="KW-1277">Toxin-antitoxin system</keyword>
<proteinExistence type="predicted"/>
<name>A0A378XWG2_PAEPO</name>
<dbReference type="PANTHER" id="PTHR36449:SF1">
    <property type="entry name" value="ACETYLTRANSFERASE"/>
    <property type="match status" value="1"/>
</dbReference>
<dbReference type="AlphaFoldDB" id="A0A378XWG2"/>
<organism evidence="7 8">
    <name type="scientific">Paenibacillus polymyxa</name>
    <name type="common">Bacillus polymyxa</name>
    <dbReference type="NCBI Taxonomy" id="1406"/>
    <lineage>
        <taxon>Bacteria</taxon>
        <taxon>Bacillati</taxon>
        <taxon>Bacillota</taxon>
        <taxon>Bacilli</taxon>
        <taxon>Bacillales</taxon>
        <taxon>Paenibacillaceae</taxon>
        <taxon>Paenibacillus</taxon>
    </lineage>
</organism>
<sequence>MLIYDDISSKYIKDIEGLSFAQTPDEMSVENFLKEKALLLHELQTARTRLYFDDNDKLVGFFTLHNDLIAINPKQRDRLESLYGWTLPKDSDLTQFPSVKLHYLGVDTKYRKLGYGKYMVLEAIKIAADISELSGCNFLNVEALESTVEFYNKRGFKWLSNNGSLANMIFKLGEMDEPAYEPIQYDSETLNKMVSRLVKAWEELDLTHLAVANITKLEESDIEELEYGSSPNIETIKLISSALGVPMENLLK</sequence>
<dbReference type="GO" id="GO:0016747">
    <property type="term" value="F:acyltransferase activity, transferring groups other than amino-acyl groups"/>
    <property type="evidence" value="ECO:0007669"/>
    <property type="project" value="InterPro"/>
</dbReference>
<keyword evidence="1" id="KW-0678">Repressor</keyword>
<dbReference type="InterPro" id="IPR010982">
    <property type="entry name" value="Lambda_DNA-bd_dom_sf"/>
</dbReference>
<dbReference type="CDD" id="cd04301">
    <property type="entry name" value="NAT_SF"/>
    <property type="match status" value="1"/>
</dbReference>
<evidence type="ECO:0000313" key="8">
    <source>
        <dbReference type="Proteomes" id="UP000254400"/>
    </source>
</evidence>
<evidence type="ECO:0000256" key="1">
    <source>
        <dbReference type="ARBA" id="ARBA00022491"/>
    </source>
</evidence>
<evidence type="ECO:0000256" key="4">
    <source>
        <dbReference type="ARBA" id="ARBA00023315"/>
    </source>
</evidence>
<evidence type="ECO:0000256" key="3">
    <source>
        <dbReference type="ARBA" id="ARBA00022679"/>
    </source>
</evidence>
<dbReference type="EMBL" id="UGSC01000001">
    <property type="protein sequence ID" value="SUA68396.1"/>
    <property type="molecule type" value="Genomic_DNA"/>
</dbReference>
<evidence type="ECO:0000256" key="5">
    <source>
        <dbReference type="ARBA" id="ARBA00049880"/>
    </source>
</evidence>
<dbReference type="GeneID" id="93350445"/>
<accession>A0A378XWG2</accession>
<dbReference type="InterPro" id="IPR001387">
    <property type="entry name" value="Cro/C1-type_HTH"/>
</dbReference>
<dbReference type="PANTHER" id="PTHR36449">
    <property type="entry name" value="ACETYLTRANSFERASE-RELATED"/>
    <property type="match status" value="1"/>
</dbReference>
<evidence type="ECO:0000256" key="2">
    <source>
        <dbReference type="ARBA" id="ARBA00022649"/>
    </source>
</evidence>
<dbReference type="SUPFAM" id="SSF47413">
    <property type="entry name" value="lambda repressor-like DNA-binding domains"/>
    <property type="match status" value="1"/>
</dbReference>
<dbReference type="InterPro" id="IPR000182">
    <property type="entry name" value="GNAT_dom"/>
</dbReference>
<feature type="domain" description="HTH cro/C1-type" evidence="6">
    <location>
        <begin position="229"/>
        <end position="250"/>
    </location>
</feature>
<protein>
    <recommendedName>
        <fullName evidence="6">HTH cro/C1-type domain-containing protein</fullName>
    </recommendedName>
</protein>
<dbReference type="RefSeq" id="WP_019686745.1">
    <property type="nucleotide sequence ID" value="NZ_CP036496.1"/>
</dbReference>
<evidence type="ECO:0000259" key="6">
    <source>
        <dbReference type="PROSITE" id="PS50943"/>
    </source>
</evidence>
<dbReference type="Gene3D" id="3.40.630.30">
    <property type="match status" value="1"/>
</dbReference>
<dbReference type="PROSITE" id="PS50943">
    <property type="entry name" value="HTH_CROC1"/>
    <property type="match status" value="1"/>
</dbReference>